<dbReference type="Proteomes" id="UP000185936">
    <property type="component" value="Unassembled WGS sequence"/>
</dbReference>
<dbReference type="RefSeq" id="WP_076610762.1">
    <property type="nucleotide sequence ID" value="NZ_FTNR01000022.1"/>
</dbReference>
<organism evidence="1 2">
    <name type="scientific">Natronorubrum thiooxidans</name>
    <dbReference type="NCBI Taxonomy" id="308853"/>
    <lineage>
        <taxon>Archaea</taxon>
        <taxon>Methanobacteriati</taxon>
        <taxon>Methanobacteriota</taxon>
        <taxon>Stenosarchaea group</taxon>
        <taxon>Halobacteria</taxon>
        <taxon>Halobacteriales</taxon>
        <taxon>Natrialbaceae</taxon>
        <taxon>Natronorubrum</taxon>
    </lineage>
</organism>
<accession>A0A1N7H3N0</accession>
<dbReference type="AlphaFoldDB" id="A0A1N7H3N0"/>
<gene>
    <name evidence="1" type="ORF">SAMN05421752_12228</name>
</gene>
<keyword evidence="2" id="KW-1185">Reference proteome</keyword>
<evidence type="ECO:0000313" key="1">
    <source>
        <dbReference type="EMBL" id="SIS19298.1"/>
    </source>
</evidence>
<proteinExistence type="predicted"/>
<name>A0A1N7H3N0_9EURY</name>
<reference evidence="2" key="1">
    <citation type="submission" date="2017-01" db="EMBL/GenBank/DDBJ databases">
        <authorList>
            <person name="Varghese N."/>
            <person name="Submissions S."/>
        </authorList>
    </citation>
    <scope>NUCLEOTIDE SEQUENCE [LARGE SCALE GENOMIC DNA]</scope>
    <source>
        <strain evidence="2">type strain: HArc-</strain>
    </source>
</reference>
<protein>
    <submittedName>
        <fullName evidence="1">Uncharacterized protein</fullName>
    </submittedName>
</protein>
<dbReference type="EMBL" id="FTNR01000022">
    <property type="protein sequence ID" value="SIS19298.1"/>
    <property type="molecule type" value="Genomic_DNA"/>
</dbReference>
<sequence>MPDGWISPDAESDEKVRIARIEEFEEGVATFGIYDARPEPGEDFEMDIVIEAYQYEEEVPDEYRGRTIFRVVPHGDGEFSIFSTEYASGKVESDQHILGLQFDPELTEIYDEYVEQVIRDDNTEE</sequence>
<evidence type="ECO:0000313" key="2">
    <source>
        <dbReference type="Proteomes" id="UP000185936"/>
    </source>
</evidence>